<evidence type="ECO:0000256" key="6">
    <source>
        <dbReference type="ARBA" id="ARBA00023136"/>
    </source>
</evidence>
<reference evidence="8" key="1">
    <citation type="submission" date="2020-02" db="EMBL/GenBank/DDBJ databases">
        <authorList>
            <person name="Meier V. D."/>
        </authorList>
    </citation>
    <scope>NUCLEOTIDE SEQUENCE</scope>
    <source>
        <strain evidence="8">AVDCRST_MAG11</strain>
    </source>
</reference>
<keyword evidence="5 7" id="KW-1133">Transmembrane helix</keyword>
<accession>A0A6J4K4J5</accession>
<evidence type="ECO:0000256" key="4">
    <source>
        <dbReference type="ARBA" id="ARBA00022692"/>
    </source>
</evidence>
<dbReference type="AlphaFoldDB" id="A0A6J4K4J5"/>
<evidence type="ECO:0000256" key="7">
    <source>
        <dbReference type="SAM" id="Phobius"/>
    </source>
</evidence>
<comment type="subcellular location">
    <subcellularLocation>
        <location evidence="1">Cell membrane</location>
        <topology evidence="1">Multi-pass membrane protein</topology>
    </subcellularLocation>
</comment>
<proteinExistence type="inferred from homology"/>
<keyword evidence="4 7" id="KW-0812">Transmembrane</keyword>
<evidence type="ECO:0000313" key="8">
    <source>
        <dbReference type="EMBL" id="CAA9295460.1"/>
    </source>
</evidence>
<keyword evidence="3" id="KW-1003">Cell membrane</keyword>
<evidence type="ECO:0000256" key="2">
    <source>
        <dbReference type="ARBA" id="ARBA00006679"/>
    </source>
</evidence>
<organism evidence="8">
    <name type="scientific">uncultured Gemmatimonadaceae bacterium</name>
    <dbReference type="NCBI Taxonomy" id="246130"/>
    <lineage>
        <taxon>Bacteria</taxon>
        <taxon>Pseudomonadati</taxon>
        <taxon>Gemmatimonadota</taxon>
        <taxon>Gemmatimonadia</taxon>
        <taxon>Gemmatimonadales</taxon>
        <taxon>Gemmatimonadaceae</taxon>
        <taxon>environmental samples</taxon>
    </lineage>
</organism>
<dbReference type="GO" id="GO:0005886">
    <property type="term" value="C:plasma membrane"/>
    <property type="evidence" value="ECO:0007669"/>
    <property type="project" value="UniProtKB-SubCell"/>
</dbReference>
<dbReference type="EMBL" id="CADCTU010000100">
    <property type="protein sequence ID" value="CAA9295460.1"/>
    <property type="molecule type" value="Genomic_DNA"/>
</dbReference>
<gene>
    <name evidence="8" type="ORF">AVDCRST_MAG11-445</name>
</gene>
<keyword evidence="6 7" id="KW-0472">Membrane</keyword>
<feature type="transmembrane region" description="Helical" evidence="7">
    <location>
        <begin position="74"/>
        <end position="92"/>
    </location>
</feature>
<evidence type="ECO:0000256" key="5">
    <source>
        <dbReference type="ARBA" id="ARBA00022989"/>
    </source>
</evidence>
<name>A0A6J4K4J5_9BACT</name>
<dbReference type="InterPro" id="IPR032808">
    <property type="entry name" value="DoxX"/>
</dbReference>
<dbReference type="InterPro" id="IPR051907">
    <property type="entry name" value="DoxX-like_oxidoreductase"/>
</dbReference>
<dbReference type="PANTHER" id="PTHR33452">
    <property type="entry name" value="OXIDOREDUCTASE CATD-RELATED"/>
    <property type="match status" value="1"/>
</dbReference>
<dbReference type="PANTHER" id="PTHR33452:SF4">
    <property type="entry name" value="BLL4328 PROTEIN"/>
    <property type="match status" value="1"/>
</dbReference>
<protein>
    <recommendedName>
        <fullName evidence="9">DoxX family protein</fullName>
    </recommendedName>
</protein>
<feature type="transmembrane region" description="Helical" evidence="7">
    <location>
        <begin position="104"/>
        <end position="125"/>
    </location>
</feature>
<feature type="transmembrane region" description="Helical" evidence="7">
    <location>
        <begin position="47"/>
        <end position="67"/>
    </location>
</feature>
<evidence type="ECO:0000256" key="1">
    <source>
        <dbReference type="ARBA" id="ARBA00004651"/>
    </source>
</evidence>
<evidence type="ECO:0000256" key="3">
    <source>
        <dbReference type="ARBA" id="ARBA00022475"/>
    </source>
</evidence>
<sequence length="140" mass="15246">MADRLDGLGNYEQLARLALRAYAALVLMQHGFQKAFGMFGGEAVTDYTSLEGLALVLETVGAGLLLLGLFTRPVAFLLSGEMAVAYFMFHAKRGPIPVVNRGEVSSLLCFIFFYFFVAGPGRYSLDALRGRAARTRPVTT</sequence>
<evidence type="ECO:0008006" key="9">
    <source>
        <dbReference type="Google" id="ProtNLM"/>
    </source>
</evidence>
<comment type="similarity">
    <text evidence="2">Belongs to the DoxX family.</text>
</comment>
<dbReference type="Pfam" id="PF07681">
    <property type="entry name" value="DoxX"/>
    <property type="match status" value="1"/>
</dbReference>